<name>A0A8J9ZG20_BRALA</name>
<keyword evidence="8 25" id="KW-0812">Transmembrane</keyword>
<evidence type="ECO:0000256" key="18">
    <source>
        <dbReference type="ARBA" id="ARBA00023157"/>
    </source>
</evidence>
<evidence type="ECO:0000313" key="29">
    <source>
        <dbReference type="EMBL" id="CAH1253978.1"/>
    </source>
</evidence>
<dbReference type="GO" id="GO:0004181">
    <property type="term" value="F:metallocarboxypeptidase activity"/>
    <property type="evidence" value="ECO:0007669"/>
    <property type="project" value="UniProtKB-EC"/>
</dbReference>
<accession>A0A8J9ZG20</accession>
<dbReference type="EC" id="3.4.17.21" evidence="22"/>
<dbReference type="CDD" id="cd02121">
    <property type="entry name" value="PA_GCPII_like"/>
    <property type="match status" value="1"/>
</dbReference>
<organism evidence="29 30">
    <name type="scientific">Branchiostoma lanceolatum</name>
    <name type="common">Common lancelet</name>
    <name type="synonym">Amphioxus lanceolatum</name>
    <dbReference type="NCBI Taxonomy" id="7740"/>
    <lineage>
        <taxon>Eukaryota</taxon>
        <taxon>Metazoa</taxon>
        <taxon>Chordata</taxon>
        <taxon>Cephalochordata</taxon>
        <taxon>Leptocardii</taxon>
        <taxon>Amphioxiformes</taxon>
        <taxon>Branchiostomatidae</taxon>
        <taxon>Branchiostoma</taxon>
    </lineage>
</organism>
<dbReference type="InterPro" id="IPR039373">
    <property type="entry name" value="Peptidase_M28B"/>
</dbReference>
<dbReference type="InterPro" id="IPR007365">
    <property type="entry name" value="TFR-like_dimer_dom"/>
</dbReference>
<dbReference type="SUPFAM" id="SSF52025">
    <property type="entry name" value="PA domain"/>
    <property type="match status" value="1"/>
</dbReference>
<dbReference type="EMBL" id="OV696687">
    <property type="protein sequence ID" value="CAH1253978.1"/>
    <property type="molecule type" value="Genomic_DNA"/>
</dbReference>
<comment type="subunit">
    <text evidence="4">Homodimer.</text>
</comment>
<evidence type="ECO:0000256" key="1">
    <source>
        <dbReference type="ARBA" id="ARBA00001947"/>
    </source>
</evidence>
<dbReference type="InterPro" id="IPR046450">
    <property type="entry name" value="PA_dom_sf"/>
</dbReference>
<comment type="similarity">
    <text evidence="3">Belongs to the peptidase M28 family. M28B subfamily.</text>
</comment>
<dbReference type="Gene3D" id="3.40.630.10">
    <property type="entry name" value="Zn peptidases"/>
    <property type="match status" value="1"/>
</dbReference>
<keyword evidence="30" id="KW-1185">Reference proteome</keyword>
<evidence type="ECO:0000256" key="22">
    <source>
        <dbReference type="ARBA" id="ARBA00066561"/>
    </source>
</evidence>
<evidence type="ECO:0000256" key="6">
    <source>
        <dbReference type="ARBA" id="ARBA00022475"/>
    </source>
</evidence>
<evidence type="ECO:0000256" key="7">
    <source>
        <dbReference type="ARBA" id="ARBA00022670"/>
    </source>
</evidence>
<dbReference type="FunFam" id="3.40.630.10:FF:000101">
    <property type="entry name" value="N-acetylated alpha-linked acidic dipeptidase like 1"/>
    <property type="match status" value="1"/>
</dbReference>
<dbReference type="GO" id="GO:0016324">
    <property type="term" value="C:apical plasma membrane"/>
    <property type="evidence" value="ECO:0007669"/>
    <property type="project" value="UniProtKB-SubCell"/>
</dbReference>
<keyword evidence="19" id="KW-0325">Glycoprotein</keyword>
<keyword evidence="18" id="KW-1015">Disulfide bond</keyword>
<dbReference type="FunFam" id="3.50.30.30:FF:000002">
    <property type="entry name" value="N-acetylated-alpha-linked acidic dipeptidase 2"/>
    <property type="match status" value="1"/>
</dbReference>
<evidence type="ECO:0000256" key="4">
    <source>
        <dbReference type="ARBA" id="ARBA00011738"/>
    </source>
</evidence>
<feature type="domain" description="PA" evidence="26">
    <location>
        <begin position="189"/>
        <end position="271"/>
    </location>
</feature>
<dbReference type="FunFam" id="1.20.930.40:FF:000001">
    <property type="entry name" value="N-acetylated-alpha-linked acidic dipeptidase 2"/>
    <property type="match status" value="1"/>
</dbReference>
<evidence type="ECO:0000256" key="23">
    <source>
        <dbReference type="ARBA" id="ARBA00068168"/>
    </source>
</evidence>
<evidence type="ECO:0000256" key="2">
    <source>
        <dbReference type="ARBA" id="ARBA00004655"/>
    </source>
</evidence>
<protein>
    <recommendedName>
        <fullName evidence="23">Aminopeptidase NAALADL1</fullName>
        <ecNumber evidence="22">3.4.17.21</ecNumber>
    </recommendedName>
    <alternativeName>
        <fullName evidence="24">N-acetylated-alpha-linked acidic dipeptidase-like protein</fullName>
    </alternativeName>
</protein>
<proteinExistence type="inferred from homology"/>
<evidence type="ECO:0000256" key="12">
    <source>
        <dbReference type="ARBA" id="ARBA00022837"/>
    </source>
</evidence>
<dbReference type="InterPro" id="IPR003137">
    <property type="entry name" value="PA_domain"/>
</dbReference>
<evidence type="ECO:0000259" key="26">
    <source>
        <dbReference type="Pfam" id="PF02225"/>
    </source>
</evidence>
<keyword evidence="15" id="KW-0224">Dipeptidase</keyword>
<dbReference type="GO" id="GO:0046872">
    <property type="term" value="F:metal ion binding"/>
    <property type="evidence" value="ECO:0007669"/>
    <property type="project" value="UniProtKB-KW"/>
</dbReference>
<evidence type="ECO:0000256" key="10">
    <source>
        <dbReference type="ARBA" id="ARBA00022801"/>
    </source>
</evidence>
<keyword evidence="17 25" id="KW-0472">Membrane</keyword>
<dbReference type="GO" id="GO:0006508">
    <property type="term" value="P:proteolysis"/>
    <property type="evidence" value="ECO:0007669"/>
    <property type="project" value="UniProtKB-KW"/>
</dbReference>
<dbReference type="Pfam" id="PF04253">
    <property type="entry name" value="TFR_dimer"/>
    <property type="match status" value="1"/>
</dbReference>
<evidence type="ECO:0000256" key="3">
    <source>
        <dbReference type="ARBA" id="ARBA00005634"/>
    </source>
</evidence>
<gene>
    <name evidence="29" type="primary">NAALAD2</name>
    <name evidence="29" type="ORF">BLAG_LOCUS13557</name>
</gene>
<comment type="cofactor">
    <cofactor evidence="1">
        <name>Zn(2+)</name>
        <dbReference type="ChEBI" id="CHEBI:29105"/>
    </cofactor>
</comment>
<comment type="function">
    <text evidence="21">Aminopeptidase with broad substrate specificity. Has lower activity with substrates that have Asp or Glu in the P2' position, or Pro in the P3' position. Lacks activity with substrates that have both Pro in the P3' position and Asp or Glu in the P2' position. Lacks carboxypeptidase activity. Lacks dipeptidyl-peptidase IV type activity.</text>
</comment>
<keyword evidence="5" id="KW-0031">Aminopeptidase</keyword>
<dbReference type="OrthoDB" id="5841748at2759"/>
<keyword evidence="13" id="KW-0735">Signal-anchor</keyword>
<sequence>MDPYLPNVRCPTMSKGRYIFLAVLCGAFAFALGIIIGWFSKTEAGPGLTAEDRAALDMYRESIEDADETIRDHILTNIDAERIRENLRELSAKPHMAGTPPDHEMAELLKRRWLENGLDEVRLVPYDVLLSYPPLGREGPNNTVVTVDGADPAREFEDTRSLHIEPEYQDDPDAVQFFNAYSPPGHPVGELVFANYGRLEDFDYLRQAGVNCTGKIVLMKYRSGGRGTKARNAAAAGAIGAILYPEPADTNAPGGKVYPEGWDLPGTGTERGGSLLEPGDPLTPGYPATDYAYHLPEEKITVFPPIPLQPIAYNDAQNYLSHLDGDVAPADWNGTLPITYRLGPGFTGDWAGRKVALHVYTNTTMRRVYNVVGLIKGRLEPDRYVMLGNHYDAWVQGAIDDTSSTAMSLELTRVFGGLVKDDKWRPRRSVVFAAWGAEEFALLGSLEYVEQFTYLIKERMVAYINMDIGVGGNYTIFGGCSPPLVDVIYDTTKQVPDPDASLGKSIYETWAERDPKDADADVKVPKLGWPGVGTDYISFGRRVGTPLFTFAYVHDQTNYSPRSVYPSYHTAYDNMDVMERFVDPDFTVHRAMARISGELVRRLADALVLPYDSRKYAPSLSAFLQATEEDFGSMLHDQDISIDALRSAVANYTVAAEDFQGRVQAIDKKDPMQIRRLNDQMVQVNTAFIDIHQPHHFEKHVLFSPSGCATNSSAAFPGIVRTMCDGPVNEEGWREIKKQVAAITSTIQSAADVISDVDSILGPS</sequence>
<dbReference type="PANTHER" id="PTHR10404:SF77">
    <property type="entry name" value="GLUTAMATE CARBOXYPEPTIDASE 2 HOMOLOG"/>
    <property type="match status" value="1"/>
</dbReference>
<feature type="domain" description="Peptidase M28" evidence="28">
    <location>
        <begin position="370"/>
        <end position="577"/>
    </location>
</feature>
<evidence type="ECO:0000256" key="16">
    <source>
        <dbReference type="ARBA" id="ARBA00023049"/>
    </source>
</evidence>
<dbReference type="InterPro" id="IPR007484">
    <property type="entry name" value="Peptidase_M28"/>
</dbReference>
<dbReference type="Gene3D" id="1.20.930.40">
    <property type="entry name" value="Transferrin receptor-like, dimerisation domain"/>
    <property type="match status" value="1"/>
</dbReference>
<dbReference type="GO" id="GO:0016805">
    <property type="term" value="F:dipeptidase activity"/>
    <property type="evidence" value="ECO:0007669"/>
    <property type="project" value="UniProtKB-KW"/>
</dbReference>
<evidence type="ECO:0000256" key="25">
    <source>
        <dbReference type="SAM" id="Phobius"/>
    </source>
</evidence>
<evidence type="ECO:0000256" key="15">
    <source>
        <dbReference type="ARBA" id="ARBA00022997"/>
    </source>
</evidence>
<evidence type="ECO:0000256" key="14">
    <source>
        <dbReference type="ARBA" id="ARBA00022989"/>
    </source>
</evidence>
<evidence type="ECO:0000256" key="17">
    <source>
        <dbReference type="ARBA" id="ARBA00023136"/>
    </source>
</evidence>
<comment type="subcellular location">
    <subcellularLocation>
        <location evidence="2">Apical cell membrane</location>
        <topology evidence="2">Single-pass type II membrane protein</topology>
    </subcellularLocation>
</comment>
<reference evidence="29" key="1">
    <citation type="submission" date="2022-01" db="EMBL/GenBank/DDBJ databases">
        <authorList>
            <person name="Braso-Vives M."/>
        </authorList>
    </citation>
    <scope>NUCLEOTIDE SEQUENCE</scope>
</reference>
<dbReference type="AlphaFoldDB" id="A0A8J9ZG20"/>
<feature type="transmembrane region" description="Helical" evidence="25">
    <location>
        <begin position="18"/>
        <end position="39"/>
    </location>
</feature>
<keyword evidence="10" id="KW-0378">Hydrolase</keyword>
<dbReference type="SUPFAM" id="SSF47672">
    <property type="entry name" value="Transferrin receptor-like dimerisation domain"/>
    <property type="match status" value="1"/>
</dbReference>
<dbReference type="Gene3D" id="3.50.30.30">
    <property type="match status" value="1"/>
</dbReference>
<dbReference type="Pfam" id="PF02225">
    <property type="entry name" value="PA"/>
    <property type="match status" value="1"/>
</dbReference>
<evidence type="ECO:0000256" key="13">
    <source>
        <dbReference type="ARBA" id="ARBA00022968"/>
    </source>
</evidence>
<comment type="catalytic activity">
    <reaction evidence="20">
        <text>Release of an unsubstituted, C-terminal glutamyl residue, typically from Ac-Asp-Glu or folylpoly-gamma-glutamates.</text>
        <dbReference type="EC" id="3.4.17.21"/>
    </reaction>
</comment>
<evidence type="ECO:0000256" key="19">
    <source>
        <dbReference type="ARBA" id="ARBA00023180"/>
    </source>
</evidence>
<evidence type="ECO:0000256" key="20">
    <source>
        <dbReference type="ARBA" id="ARBA00052003"/>
    </source>
</evidence>
<evidence type="ECO:0000259" key="28">
    <source>
        <dbReference type="Pfam" id="PF04389"/>
    </source>
</evidence>
<keyword evidence="7" id="KW-0645">Protease</keyword>
<dbReference type="PANTHER" id="PTHR10404">
    <property type="entry name" value="N-ACETYLATED-ALPHA-LINKED ACIDIC DIPEPTIDASE"/>
    <property type="match status" value="1"/>
</dbReference>
<keyword evidence="14 25" id="KW-1133">Transmembrane helix</keyword>
<dbReference type="InterPro" id="IPR036757">
    <property type="entry name" value="TFR-like_dimer_dom_sf"/>
</dbReference>
<keyword evidence="9" id="KW-0479">Metal-binding</keyword>
<evidence type="ECO:0000313" key="30">
    <source>
        <dbReference type="Proteomes" id="UP000838412"/>
    </source>
</evidence>
<dbReference type="GO" id="GO:0004177">
    <property type="term" value="F:aminopeptidase activity"/>
    <property type="evidence" value="ECO:0007669"/>
    <property type="project" value="UniProtKB-KW"/>
</dbReference>
<keyword evidence="11" id="KW-0862">Zinc</keyword>
<feature type="domain" description="Transferrin receptor-like dimerisation" evidence="27">
    <location>
        <begin position="640"/>
        <end position="754"/>
    </location>
</feature>
<evidence type="ECO:0000256" key="24">
    <source>
        <dbReference type="ARBA" id="ARBA00081462"/>
    </source>
</evidence>
<keyword evidence="16" id="KW-0482">Metalloprotease</keyword>
<dbReference type="Proteomes" id="UP000838412">
    <property type="component" value="Chromosome 2"/>
</dbReference>
<evidence type="ECO:0000256" key="8">
    <source>
        <dbReference type="ARBA" id="ARBA00022692"/>
    </source>
</evidence>
<keyword evidence="12" id="KW-0106">Calcium</keyword>
<evidence type="ECO:0000259" key="27">
    <source>
        <dbReference type="Pfam" id="PF04253"/>
    </source>
</evidence>
<dbReference type="Pfam" id="PF04389">
    <property type="entry name" value="Peptidase_M28"/>
    <property type="match status" value="1"/>
</dbReference>
<keyword evidence="6" id="KW-1003">Cell membrane</keyword>
<evidence type="ECO:0000256" key="21">
    <source>
        <dbReference type="ARBA" id="ARBA00059290"/>
    </source>
</evidence>
<evidence type="ECO:0000256" key="5">
    <source>
        <dbReference type="ARBA" id="ARBA00022438"/>
    </source>
</evidence>
<dbReference type="SUPFAM" id="SSF53187">
    <property type="entry name" value="Zn-dependent exopeptidases"/>
    <property type="match status" value="1"/>
</dbReference>
<evidence type="ECO:0000256" key="11">
    <source>
        <dbReference type="ARBA" id="ARBA00022833"/>
    </source>
</evidence>
<evidence type="ECO:0000256" key="9">
    <source>
        <dbReference type="ARBA" id="ARBA00022723"/>
    </source>
</evidence>